<evidence type="ECO:0000259" key="2">
    <source>
        <dbReference type="Pfam" id="PF03399"/>
    </source>
</evidence>
<reference evidence="3" key="1">
    <citation type="submission" date="2023-07" db="EMBL/GenBank/DDBJ databases">
        <title>Chromosome-level genome assembly of Artemia franciscana.</title>
        <authorList>
            <person name="Jo E."/>
        </authorList>
    </citation>
    <scope>NUCLEOTIDE SEQUENCE</scope>
    <source>
        <tissue evidence="3">Whole body</tissue>
    </source>
</reference>
<sequence length="1072" mass="123410">MKASKSPLLAKLRTKAETLEDRVNILDARDSLIKKKKVAVKNEDGYFIGTCPDMCPEKERYYRKMLNEIKPYEMDQSNSENLQYCIKKYSRSAADKDVVSHELRPADVLQLTMNHIINCIIPQGEMNPDNLPNWYDFVWDRTRAIRTDISVQGLKDDVSVSIVEKITRFHIHCAFRLVQFEASQFDQKLNSENLTKSLITLREMYQRRRLERIESPNEAEFHAYHLLLQLKNNQGFTSGLTDGKHLSHTQPIKFALSIWRAFRFNNAVLFFRLIKNEATYLQAALLKRYFGDVRFRALKILQKACGMKQLLNVYPAVEFREAMCFDQEELEEFLMLAGTSIDKEENIMLSEVSNSLTSEVSVLSSIIQEKLHQNIAEIINGGLLEPDRCQEHIPHDSFDSNGFLKREAKQALDQGLIPGQVPLSRRVRSEGEVSESDEDEPYKIVDRATLSAPQLKVASPVREILRRKEPEIKVPHLIKEVPPLSFKTMREGKRIQSPFKVSQEPQISFPSVVVEPVFQPVVTTTPTATITTLSSIFHTFHANATPVVTKIETPKLPPAFSITKPSEKRNTVFSTFTLQPTTSKPAPPLQVLALSPEKKSPEDGKEKAEVARVTGSPEFKIFLDALNDSVPKIVNTLLEETVEKLIKGVAWEFFEYEVKPIRVVSQEMLDQILQNIVNHELLFIIQMEKEIETNRVIMTCRDHLLAFKYVRRWQKFIRKKKKRRQSIESFPAYCSFLPIADQLKKIGRTKVGITPDELVQLETQTKNAISKIELLNEIERQAREIVLSVPLIIGKALLEVRSSMLSKPDQRNYVTIKSNISFKLLVVSTGRFSKLYDSYFKSKLLRYQDKETDEGFMMIAKPDPYHSITVKAQFIEENKFTHSSISLEYFDAILIGCDSAEIEKLNHMLQGSNFGFLADCDTDLDSGKYFKCTFKKEDVHAMLQVQRCLSYLAKQSAFQHEDIVKKLRVEEDTTLAVETPFEKSILLGAVTYRIPGISEFIARRSQRKRNLEEMESSAPITSEPPEQRAKIDRLRTVFFREVTDLRVQIEEEKKKTKELEEYLEHLNDSVHY</sequence>
<accession>A0AA88HTH6</accession>
<dbReference type="Gene3D" id="1.25.40.990">
    <property type="match status" value="1"/>
</dbReference>
<dbReference type="GO" id="GO:0006406">
    <property type="term" value="P:mRNA export from nucleus"/>
    <property type="evidence" value="ECO:0007669"/>
    <property type="project" value="TreeGrafter"/>
</dbReference>
<dbReference type="PANTHER" id="PTHR12436">
    <property type="entry name" value="80 KDA MCM3-ASSOCIATED PROTEIN"/>
    <property type="match status" value="1"/>
</dbReference>
<evidence type="ECO:0000256" key="1">
    <source>
        <dbReference type="SAM" id="Coils"/>
    </source>
</evidence>
<dbReference type="GO" id="GO:0005737">
    <property type="term" value="C:cytoplasm"/>
    <property type="evidence" value="ECO:0007669"/>
    <property type="project" value="TreeGrafter"/>
</dbReference>
<protein>
    <recommendedName>
        <fullName evidence="2">SAC3/GANP/THP3 conserved domain-containing protein</fullName>
    </recommendedName>
</protein>
<organism evidence="3 4">
    <name type="scientific">Artemia franciscana</name>
    <name type="common">Brine shrimp</name>
    <name type="synonym">Artemia sanfranciscana</name>
    <dbReference type="NCBI Taxonomy" id="6661"/>
    <lineage>
        <taxon>Eukaryota</taxon>
        <taxon>Metazoa</taxon>
        <taxon>Ecdysozoa</taxon>
        <taxon>Arthropoda</taxon>
        <taxon>Crustacea</taxon>
        <taxon>Branchiopoda</taxon>
        <taxon>Anostraca</taxon>
        <taxon>Artemiidae</taxon>
        <taxon>Artemia</taxon>
    </lineage>
</organism>
<dbReference type="EMBL" id="JAVRJZ010000011">
    <property type="protein sequence ID" value="KAK2716841.1"/>
    <property type="molecule type" value="Genomic_DNA"/>
</dbReference>
<dbReference type="Proteomes" id="UP001187531">
    <property type="component" value="Unassembled WGS sequence"/>
</dbReference>
<comment type="caution">
    <text evidence="3">The sequence shown here is derived from an EMBL/GenBank/DDBJ whole genome shotgun (WGS) entry which is preliminary data.</text>
</comment>
<gene>
    <name evidence="3" type="ORF">QYM36_007103</name>
</gene>
<dbReference type="AlphaFoldDB" id="A0AA88HTH6"/>
<keyword evidence="4" id="KW-1185">Reference proteome</keyword>
<dbReference type="PANTHER" id="PTHR12436:SF3">
    <property type="entry name" value="GERMINAL-CENTER ASSOCIATED NUCLEAR PROTEIN"/>
    <property type="match status" value="1"/>
</dbReference>
<dbReference type="InterPro" id="IPR045107">
    <property type="entry name" value="SAC3/GANP/THP3"/>
</dbReference>
<evidence type="ECO:0000313" key="4">
    <source>
        <dbReference type="Proteomes" id="UP001187531"/>
    </source>
</evidence>
<feature type="coiled-coil region" evidence="1">
    <location>
        <begin position="1042"/>
        <end position="1069"/>
    </location>
</feature>
<evidence type="ECO:0000313" key="3">
    <source>
        <dbReference type="EMBL" id="KAK2716843.1"/>
    </source>
</evidence>
<feature type="domain" description="SAC3/GANP/THP3 conserved" evidence="2">
    <location>
        <begin position="54"/>
        <end position="342"/>
    </location>
</feature>
<dbReference type="Pfam" id="PF03399">
    <property type="entry name" value="SAC3_GANP"/>
    <property type="match status" value="1"/>
</dbReference>
<keyword evidence="1" id="KW-0175">Coiled coil</keyword>
<name>A0AA88HTH6_ARTSF</name>
<dbReference type="InterPro" id="IPR005062">
    <property type="entry name" value="SAC3/GANP/THP3_conserved"/>
</dbReference>
<proteinExistence type="predicted"/>
<dbReference type="EMBL" id="JAVRJZ010000011">
    <property type="protein sequence ID" value="KAK2716843.1"/>
    <property type="molecule type" value="Genomic_DNA"/>
</dbReference>
<dbReference type="GO" id="GO:0070390">
    <property type="term" value="C:transcription export complex 2"/>
    <property type="evidence" value="ECO:0007669"/>
    <property type="project" value="TreeGrafter"/>
</dbReference>